<dbReference type="PROSITE" id="PS51480">
    <property type="entry name" value="DHAL"/>
    <property type="match status" value="1"/>
</dbReference>
<dbReference type="AlphaFoldDB" id="A0A7V0T4K1"/>
<evidence type="ECO:0000313" key="2">
    <source>
        <dbReference type="EMBL" id="HDQ98816.1"/>
    </source>
</evidence>
<dbReference type="EMBL" id="DSBX01000023">
    <property type="protein sequence ID" value="HDQ98816.1"/>
    <property type="molecule type" value="Genomic_DNA"/>
</dbReference>
<protein>
    <submittedName>
        <fullName evidence="2">DAK2 domain-containing protein</fullName>
    </submittedName>
</protein>
<reference evidence="2" key="1">
    <citation type="journal article" date="2020" name="mSystems">
        <title>Genome- and Community-Level Interaction Insights into Carbon Utilization and Element Cycling Functions of Hydrothermarchaeota in Hydrothermal Sediment.</title>
        <authorList>
            <person name="Zhou Z."/>
            <person name="Liu Y."/>
            <person name="Xu W."/>
            <person name="Pan J."/>
            <person name="Luo Z.H."/>
            <person name="Li M."/>
        </authorList>
    </citation>
    <scope>NUCLEOTIDE SEQUENCE [LARGE SCALE GENOMIC DNA]</scope>
    <source>
        <strain evidence="2">SpSt-1182</strain>
    </source>
</reference>
<dbReference type="Gene3D" id="1.25.40.340">
    <property type="match status" value="1"/>
</dbReference>
<evidence type="ECO:0000259" key="1">
    <source>
        <dbReference type="PROSITE" id="PS51480"/>
    </source>
</evidence>
<sequence length="88" mass="8182">MRLVFFGAAAFAESALDAVAGDGDHGAGMRRGAGAALAAARSALATHAGADTVLAEAGDAWSEQAGGTSGALWGAGLAAAGAAVGEPG</sequence>
<comment type="caution">
    <text evidence="2">The sequence shown here is derived from an EMBL/GenBank/DDBJ whole genome shotgun (WGS) entry which is preliminary data.</text>
</comment>
<dbReference type="Pfam" id="PF02734">
    <property type="entry name" value="Dak2"/>
    <property type="match status" value="1"/>
</dbReference>
<dbReference type="InterPro" id="IPR004007">
    <property type="entry name" value="DhaL_dom"/>
</dbReference>
<dbReference type="InterPro" id="IPR036117">
    <property type="entry name" value="DhaL_dom_sf"/>
</dbReference>
<name>A0A7V0T4K1_UNCW3</name>
<proteinExistence type="predicted"/>
<feature type="non-terminal residue" evidence="2">
    <location>
        <position position="88"/>
    </location>
</feature>
<dbReference type="SUPFAM" id="SSF101473">
    <property type="entry name" value="DhaL-like"/>
    <property type="match status" value="1"/>
</dbReference>
<gene>
    <name evidence="2" type="ORF">ENN51_00815</name>
</gene>
<accession>A0A7V0T4K1</accession>
<feature type="domain" description="DhaL" evidence="1">
    <location>
        <begin position="1"/>
        <end position="88"/>
    </location>
</feature>
<organism evidence="2">
    <name type="scientific">candidate division WOR-3 bacterium</name>
    <dbReference type="NCBI Taxonomy" id="2052148"/>
    <lineage>
        <taxon>Bacteria</taxon>
        <taxon>Bacteria division WOR-3</taxon>
    </lineage>
</organism>
<dbReference type="GO" id="GO:0006071">
    <property type="term" value="P:glycerol metabolic process"/>
    <property type="evidence" value="ECO:0007669"/>
    <property type="project" value="InterPro"/>
</dbReference>
<dbReference type="Proteomes" id="UP000885672">
    <property type="component" value="Unassembled WGS sequence"/>
</dbReference>
<dbReference type="GO" id="GO:0004371">
    <property type="term" value="F:glycerone kinase activity"/>
    <property type="evidence" value="ECO:0007669"/>
    <property type="project" value="InterPro"/>
</dbReference>